<protein>
    <recommendedName>
        <fullName evidence="3">Disintegrin and metalloproteinase domain-containing protein B</fullName>
    </recommendedName>
</protein>
<dbReference type="GeneID" id="27898155"/>
<feature type="domain" description="Disintegrin" evidence="7">
    <location>
        <begin position="546"/>
        <end position="635"/>
    </location>
</feature>
<reference evidence="9 10" key="1">
    <citation type="journal article" date="2012" name="PLoS Pathog.">
        <title>Diverse lifestyles and strategies of plant pathogenesis encoded in the genomes of eighteen Dothideomycetes fungi.</title>
        <authorList>
            <person name="Ohm R.A."/>
            <person name="Feau N."/>
            <person name="Henrissat B."/>
            <person name="Schoch C.L."/>
            <person name="Horwitz B.A."/>
            <person name="Barry K.W."/>
            <person name="Condon B.J."/>
            <person name="Copeland A.C."/>
            <person name="Dhillon B."/>
            <person name="Glaser F."/>
            <person name="Hesse C.N."/>
            <person name="Kosti I."/>
            <person name="LaButti K."/>
            <person name="Lindquist E.A."/>
            <person name="Lucas S."/>
            <person name="Salamov A.A."/>
            <person name="Bradshaw R.E."/>
            <person name="Ciuffetti L."/>
            <person name="Hamelin R.C."/>
            <person name="Kema G.H.J."/>
            <person name="Lawrence C."/>
            <person name="Scott J.A."/>
            <person name="Spatafora J.W."/>
            <person name="Turgeon B.G."/>
            <person name="de Wit P.J.G.M."/>
            <person name="Zhong S."/>
            <person name="Goodwin S.B."/>
            <person name="Grigoriev I.V."/>
        </authorList>
    </citation>
    <scope>NUCLEOTIDE SEQUENCE [LARGE SCALE GENOMIC DNA]</scope>
    <source>
        <strain evidence="9 10">SO2202</strain>
    </source>
</reference>
<evidence type="ECO:0000259" key="7">
    <source>
        <dbReference type="PROSITE" id="PS50214"/>
    </source>
</evidence>
<sequence>MRCSLPPSPSLGLSLLAYAVSTITIAIAILTPLAAASSTTRNPIRALSVVQNATIHTHNHRLTALHEFDLTFQVRNELHVRLRLEPNHDILAHDAMVTYLAPDGTVSRQESVDRLGHRVFRGTAWVQKLGNNADDWRHAGWARVSVFRDGIRPIFQGAFSVDRDNHHIQTSSGYLRTKHWDDPDIEAQMDEYMVLWRDSDILPDSQAHRDLKSRNAAAASICEADSLVFNTREDHPVYLAMKAKRSVERYGRMDFSHLFNKRQDLDGTTGGNSAGGNLVASIGDSAGCPTTRKVALVGVATDCSYTADFNSTQTARENVIDQINTASVLYESAFNISLGLQNLTVSDAICPGTPVAATEWNQACSDSVDISQRLNMFSSWRGNQRDSNAYWTLLSTCRNSQSSAVGLAWLGQVCVASAVTTNGSITGDGAASQGSETVTGANVVIRTQGAEEWKVIAHEVGHTFGAVHDCTSDACADSNFVNSQQCCPLSASICPAGGRFIMNPQTSDSVNEFSPCSVGNICSALMRNSVNGGCLTDNRGVTTISGQQCGNGIVEPGEDCDCGGESGCTDDPCCNPTTCKFTQGSVCDDSNEDCCRQCQFASAGTVCRATTGQCDPQETCSGTAATCPADQTLEDGTDCGNGLECASGQCTSRNQQCKTVMGSYTQGNDTYACDSSGCLISCASPEFGRGVCYSLQQNFIPGTPCGGGGRCATAGQCKGSTTGGQIKSWIDDNKALVIGIASAVGGLLLFSLLGCLCRCGQRKRNKAVPAPPAATGWQGWNGGSRGGPEMQYDMPEYTNAHATQGWADQARHSRGGWMPPPPPVPPPAYQGIQRNSNSVRYA</sequence>
<feature type="binding site" evidence="4">
    <location>
        <position position="458"/>
    </location>
    <ligand>
        <name>Zn(2+)</name>
        <dbReference type="ChEBI" id="CHEBI:29105"/>
        <note>catalytic</note>
    </ligand>
</feature>
<dbReference type="SUPFAM" id="SSF55486">
    <property type="entry name" value="Metalloproteases ('zincins'), catalytic domain"/>
    <property type="match status" value="1"/>
</dbReference>
<evidence type="ECO:0000313" key="9">
    <source>
        <dbReference type="EMBL" id="EMF17143.1"/>
    </source>
</evidence>
<accession>N1QMH4</accession>
<evidence type="ECO:0000256" key="1">
    <source>
        <dbReference type="ARBA" id="ARBA00023157"/>
    </source>
</evidence>
<dbReference type="GO" id="GO:0046872">
    <property type="term" value="F:metal ion binding"/>
    <property type="evidence" value="ECO:0007669"/>
    <property type="project" value="UniProtKB-KW"/>
</dbReference>
<keyword evidence="6" id="KW-0472">Membrane</keyword>
<dbReference type="InterPro" id="IPR024079">
    <property type="entry name" value="MetalloPept_cat_dom_sf"/>
</dbReference>
<keyword evidence="1" id="KW-1015">Disulfide bond</keyword>
<feature type="transmembrane region" description="Helical" evidence="6">
    <location>
        <begin position="735"/>
        <end position="756"/>
    </location>
</feature>
<dbReference type="GO" id="GO:0004222">
    <property type="term" value="F:metalloendopeptidase activity"/>
    <property type="evidence" value="ECO:0007669"/>
    <property type="project" value="InterPro"/>
</dbReference>
<dbReference type="InterPro" id="IPR034028">
    <property type="entry name" value="ZnMc_ADAM_fungal"/>
</dbReference>
<dbReference type="Proteomes" id="UP000016931">
    <property type="component" value="Unassembled WGS sequence"/>
</dbReference>
<keyword evidence="6" id="KW-0812">Transmembrane</keyword>
<dbReference type="HOGENOM" id="CLU_012383_1_0_1"/>
<evidence type="ECO:0000256" key="5">
    <source>
        <dbReference type="SAM" id="MobiDB-lite"/>
    </source>
</evidence>
<dbReference type="eggNOG" id="KOG3607">
    <property type="taxonomic scope" value="Eukaryota"/>
</dbReference>
<dbReference type="Gene3D" id="3.40.390.10">
    <property type="entry name" value="Collagenase (Catalytic Domain)"/>
    <property type="match status" value="1"/>
</dbReference>
<dbReference type="PROSITE" id="PS50214">
    <property type="entry name" value="DISINTEGRIN_2"/>
    <property type="match status" value="1"/>
</dbReference>
<organism evidence="9 10">
    <name type="scientific">Sphaerulina musiva (strain SO2202)</name>
    <name type="common">Poplar stem canker fungus</name>
    <name type="synonym">Septoria musiva</name>
    <dbReference type="NCBI Taxonomy" id="692275"/>
    <lineage>
        <taxon>Eukaryota</taxon>
        <taxon>Fungi</taxon>
        <taxon>Dikarya</taxon>
        <taxon>Ascomycota</taxon>
        <taxon>Pezizomycotina</taxon>
        <taxon>Dothideomycetes</taxon>
        <taxon>Dothideomycetidae</taxon>
        <taxon>Mycosphaerellales</taxon>
        <taxon>Mycosphaerellaceae</taxon>
        <taxon>Sphaerulina</taxon>
    </lineage>
</organism>
<dbReference type="Pfam" id="PF13688">
    <property type="entry name" value="Reprolysin_5"/>
    <property type="match status" value="1"/>
</dbReference>
<dbReference type="Gene3D" id="4.10.70.10">
    <property type="entry name" value="Disintegrin domain"/>
    <property type="match status" value="1"/>
</dbReference>
<dbReference type="STRING" id="692275.N1QMH4"/>
<dbReference type="Pfam" id="PF00200">
    <property type="entry name" value="Disintegrin"/>
    <property type="match status" value="1"/>
</dbReference>
<feature type="compositionally biased region" description="Polar residues" evidence="5">
    <location>
        <begin position="832"/>
        <end position="842"/>
    </location>
</feature>
<feature type="binding site" evidence="4">
    <location>
        <position position="462"/>
    </location>
    <ligand>
        <name>Zn(2+)</name>
        <dbReference type="ChEBI" id="CHEBI:29105"/>
        <note>catalytic</note>
    </ligand>
</feature>
<dbReference type="PROSITE" id="PS50215">
    <property type="entry name" value="ADAM_MEPRO"/>
    <property type="match status" value="1"/>
</dbReference>
<gene>
    <name evidence="9" type="ORF">SEPMUDRAFT_113164</name>
</gene>
<comment type="function">
    <text evidence="2">Probable zinc protease.</text>
</comment>
<dbReference type="RefSeq" id="XP_016765264.1">
    <property type="nucleotide sequence ID" value="XM_016901018.1"/>
</dbReference>
<evidence type="ECO:0000259" key="8">
    <source>
        <dbReference type="PROSITE" id="PS50215"/>
    </source>
</evidence>
<comment type="caution">
    <text evidence="4">Lacks conserved residue(s) required for the propagation of feature annotation.</text>
</comment>
<dbReference type="EMBL" id="KB456260">
    <property type="protein sequence ID" value="EMF17143.1"/>
    <property type="molecule type" value="Genomic_DNA"/>
</dbReference>
<dbReference type="OMA" id="YGLQQNF"/>
<evidence type="ECO:0000256" key="6">
    <source>
        <dbReference type="SAM" id="Phobius"/>
    </source>
</evidence>
<evidence type="ECO:0000313" key="10">
    <source>
        <dbReference type="Proteomes" id="UP000016931"/>
    </source>
</evidence>
<dbReference type="InterPro" id="IPR001762">
    <property type="entry name" value="Disintegrin_dom"/>
</dbReference>
<dbReference type="AlphaFoldDB" id="N1QMH4"/>
<evidence type="ECO:0000256" key="4">
    <source>
        <dbReference type="PROSITE-ProRule" id="PRU00276"/>
    </source>
</evidence>
<evidence type="ECO:0000256" key="2">
    <source>
        <dbReference type="ARBA" id="ARBA00056552"/>
    </source>
</evidence>
<dbReference type="CDD" id="cd04271">
    <property type="entry name" value="ZnMc_ADAM_fungal"/>
    <property type="match status" value="1"/>
</dbReference>
<evidence type="ECO:0000256" key="3">
    <source>
        <dbReference type="ARBA" id="ARBA00074021"/>
    </source>
</evidence>
<proteinExistence type="predicted"/>
<dbReference type="InterPro" id="IPR036436">
    <property type="entry name" value="Disintegrin_dom_sf"/>
</dbReference>
<feature type="compositionally biased region" description="Pro residues" evidence="5">
    <location>
        <begin position="818"/>
        <end position="828"/>
    </location>
</feature>
<dbReference type="InterPro" id="IPR001590">
    <property type="entry name" value="Peptidase_M12B"/>
</dbReference>
<dbReference type="SMART" id="SM00050">
    <property type="entry name" value="DISIN"/>
    <property type="match status" value="1"/>
</dbReference>
<feature type="binding site" evidence="4">
    <location>
        <position position="468"/>
    </location>
    <ligand>
        <name>Zn(2+)</name>
        <dbReference type="ChEBI" id="CHEBI:29105"/>
        <note>catalytic</note>
    </ligand>
</feature>
<dbReference type="PANTHER" id="PTHR11905">
    <property type="entry name" value="ADAM A DISINTEGRIN AND METALLOPROTEASE DOMAIN"/>
    <property type="match status" value="1"/>
</dbReference>
<dbReference type="GO" id="GO:0006508">
    <property type="term" value="P:proteolysis"/>
    <property type="evidence" value="ECO:0007669"/>
    <property type="project" value="InterPro"/>
</dbReference>
<dbReference type="PANTHER" id="PTHR11905:SF159">
    <property type="entry name" value="ADAM METALLOPROTEASE"/>
    <property type="match status" value="1"/>
</dbReference>
<feature type="active site" evidence="4">
    <location>
        <position position="459"/>
    </location>
</feature>
<dbReference type="FunFam" id="4.10.70.10:FF:000003">
    <property type="entry name" value="Disintegrin and metalloproteinase domain-containing protein 17"/>
    <property type="match status" value="1"/>
</dbReference>
<keyword evidence="4" id="KW-0862">Zinc</keyword>
<dbReference type="OrthoDB" id="5951731at2759"/>
<keyword evidence="4" id="KW-0479">Metal-binding</keyword>
<keyword evidence="6" id="KW-1133">Transmembrane helix</keyword>
<dbReference type="SUPFAM" id="SSF57552">
    <property type="entry name" value="Blood coagulation inhibitor (disintegrin)"/>
    <property type="match status" value="1"/>
</dbReference>
<feature type="region of interest" description="Disordered" evidence="5">
    <location>
        <begin position="804"/>
        <end position="842"/>
    </location>
</feature>
<name>N1QMH4_SPHMS</name>
<keyword evidence="10" id="KW-1185">Reference proteome</keyword>
<feature type="domain" description="Peptidase M12B" evidence="8">
    <location>
        <begin position="292"/>
        <end position="521"/>
    </location>
</feature>